<dbReference type="GO" id="GO:0008168">
    <property type="term" value="F:methyltransferase activity"/>
    <property type="evidence" value="ECO:0007669"/>
    <property type="project" value="UniProtKB-KW"/>
</dbReference>
<protein>
    <submittedName>
        <fullName evidence="3">Methyltransferase domain-containing protein</fullName>
    </submittedName>
</protein>
<organism evidence="3 4">
    <name type="scientific">Thalassotalea agarivorans</name>
    <name type="common">Thalassomonas agarivorans</name>
    <dbReference type="NCBI Taxonomy" id="349064"/>
    <lineage>
        <taxon>Bacteria</taxon>
        <taxon>Pseudomonadati</taxon>
        <taxon>Pseudomonadota</taxon>
        <taxon>Gammaproteobacteria</taxon>
        <taxon>Alteromonadales</taxon>
        <taxon>Colwelliaceae</taxon>
        <taxon>Thalassotalea</taxon>
    </lineage>
</organism>
<dbReference type="InterPro" id="IPR041698">
    <property type="entry name" value="Methyltransf_25"/>
</dbReference>
<evidence type="ECO:0000313" key="4">
    <source>
        <dbReference type="Proteomes" id="UP000199308"/>
    </source>
</evidence>
<feature type="domain" description="Methyltransferase" evidence="2">
    <location>
        <begin position="62"/>
        <end position="154"/>
    </location>
</feature>
<evidence type="ECO:0000256" key="1">
    <source>
        <dbReference type="ARBA" id="ARBA00022679"/>
    </source>
</evidence>
<dbReference type="AlphaFoldDB" id="A0A1I0GDZ7"/>
<name>A0A1I0GDZ7_THASX</name>
<keyword evidence="4" id="KW-1185">Reference proteome</keyword>
<dbReference type="Gene3D" id="3.40.50.150">
    <property type="entry name" value="Vaccinia Virus protein VP39"/>
    <property type="match status" value="1"/>
</dbReference>
<dbReference type="RefSeq" id="WP_093330827.1">
    <property type="nucleotide sequence ID" value="NZ_AP027363.1"/>
</dbReference>
<accession>A0A1I0GDZ7</accession>
<dbReference type="OrthoDB" id="6681190at2"/>
<dbReference type="PANTHER" id="PTHR43861">
    <property type="entry name" value="TRANS-ACONITATE 2-METHYLTRANSFERASE-RELATED"/>
    <property type="match status" value="1"/>
</dbReference>
<dbReference type="STRING" id="349064.SAMN05660429_02430"/>
<dbReference type="Pfam" id="PF13649">
    <property type="entry name" value="Methyltransf_25"/>
    <property type="match status" value="1"/>
</dbReference>
<dbReference type="Proteomes" id="UP000199308">
    <property type="component" value="Unassembled WGS sequence"/>
</dbReference>
<keyword evidence="3" id="KW-0489">Methyltransferase</keyword>
<dbReference type="GO" id="GO:0032259">
    <property type="term" value="P:methylation"/>
    <property type="evidence" value="ECO:0007669"/>
    <property type="project" value="UniProtKB-KW"/>
</dbReference>
<evidence type="ECO:0000313" key="3">
    <source>
        <dbReference type="EMBL" id="SET69137.1"/>
    </source>
</evidence>
<sequence>MANDNIDKFGIDKDKPADWFEPLYANADLNGEGVPWANMDTHPLFQRWLDMNPLSGNGKTALVVGCGMGDDAIALEALGFDVTAFDVSTTAINYCKQRFPDSKVSFLQADLLKPQPKWRQAFDFVLEIYTVQALPPQYESQLIGAIANFVAPQGTLLVVAEVSDEERRFENGPPWLLTPQHIDAFQAHALSLVSSDNQAGEFDQTTTFVSTFKR</sequence>
<dbReference type="EMBL" id="FOHK01000011">
    <property type="protein sequence ID" value="SET69137.1"/>
    <property type="molecule type" value="Genomic_DNA"/>
</dbReference>
<dbReference type="SUPFAM" id="SSF53335">
    <property type="entry name" value="S-adenosyl-L-methionine-dependent methyltransferases"/>
    <property type="match status" value="1"/>
</dbReference>
<dbReference type="InterPro" id="IPR029063">
    <property type="entry name" value="SAM-dependent_MTases_sf"/>
</dbReference>
<keyword evidence="1 3" id="KW-0808">Transferase</keyword>
<proteinExistence type="predicted"/>
<gene>
    <name evidence="3" type="ORF">SAMN05660429_02430</name>
</gene>
<reference evidence="3 4" key="1">
    <citation type="submission" date="2016-10" db="EMBL/GenBank/DDBJ databases">
        <authorList>
            <person name="de Groot N.N."/>
        </authorList>
    </citation>
    <scope>NUCLEOTIDE SEQUENCE [LARGE SCALE GENOMIC DNA]</scope>
    <source>
        <strain evidence="3 4">DSM 19706</strain>
    </source>
</reference>
<dbReference type="CDD" id="cd02440">
    <property type="entry name" value="AdoMet_MTases"/>
    <property type="match status" value="1"/>
</dbReference>
<evidence type="ECO:0000259" key="2">
    <source>
        <dbReference type="Pfam" id="PF13649"/>
    </source>
</evidence>